<evidence type="ECO:0000313" key="1">
    <source>
        <dbReference type="EMBL" id="GMF21937.1"/>
    </source>
</evidence>
<organism evidence="1 2">
    <name type="scientific">Phytophthora fragariaefolia</name>
    <dbReference type="NCBI Taxonomy" id="1490495"/>
    <lineage>
        <taxon>Eukaryota</taxon>
        <taxon>Sar</taxon>
        <taxon>Stramenopiles</taxon>
        <taxon>Oomycota</taxon>
        <taxon>Peronosporomycetes</taxon>
        <taxon>Peronosporales</taxon>
        <taxon>Peronosporaceae</taxon>
        <taxon>Phytophthora</taxon>
    </lineage>
</organism>
<proteinExistence type="predicted"/>
<accession>A0A9W6WYJ5</accession>
<reference evidence="1" key="1">
    <citation type="submission" date="2023-04" db="EMBL/GenBank/DDBJ databases">
        <title>Phytophthora fragariaefolia NBRC 109709.</title>
        <authorList>
            <person name="Ichikawa N."/>
            <person name="Sato H."/>
            <person name="Tonouchi N."/>
        </authorList>
    </citation>
    <scope>NUCLEOTIDE SEQUENCE</scope>
    <source>
        <strain evidence="1">NBRC 109709</strain>
    </source>
</reference>
<keyword evidence="2" id="KW-1185">Reference proteome</keyword>
<name>A0A9W6WYJ5_9STRA</name>
<dbReference type="Proteomes" id="UP001165121">
    <property type="component" value="Unassembled WGS sequence"/>
</dbReference>
<dbReference type="AlphaFoldDB" id="A0A9W6WYJ5"/>
<dbReference type="EMBL" id="BSXT01000241">
    <property type="protein sequence ID" value="GMF21937.1"/>
    <property type="molecule type" value="Genomic_DNA"/>
</dbReference>
<evidence type="ECO:0000313" key="2">
    <source>
        <dbReference type="Proteomes" id="UP001165121"/>
    </source>
</evidence>
<comment type="caution">
    <text evidence="1">The sequence shown here is derived from an EMBL/GenBank/DDBJ whole genome shotgun (WGS) entry which is preliminary data.</text>
</comment>
<sequence length="110" mass="11796">MVKRISISSTTLRTKSGCALLARVRNDAGTKFKNPKPASNSCVWSIATHARGEKCATGIVTAVPSPGAPNVRRVSSISAIQASASAAIDVRFRRYSEVVRTADRYDDESK</sequence>
<gene>
    <name evidence="1" type="ORF">Pfra01_000307500</name>
</gene>
<protein>
    <submittedName>
        <fullName evidence="1">Unnamed protein product</fullName>
    </submittedName>
</protein>